<name>A0ABN4THI9_9BURK</name>
<proteinExistence type="inferred from homology"/>
<dbReference type="InterPro" id="IPR002933">
    <property type="entry name" value="Peptidase_M20"/>
</dbReference>
<dbReference type="Gene3D" id="3.30.70.360">
    <property type="match status" value="1"/>
</dbReference>
<evidence type="ECO:0000313" key="5">
    <source>
        <dbReference type="EMBL" id="AOZ04745.1"/>
    </source>
</evidence>
<dbReference type="InterPro" id="IPR010158">
    <property type="entry name" value="Amidase_Cbmase"/>
</dbReference>
<accession>A0ABN4THI9</accession>
<feature type="region of interest" description="Disordered" evidence="3">
    <location>
        <begin position="73"/>
        <end position="92"/>
    </location>
</feature>
<dbReference type="CDD" id="cd03884">
    <property type="entry name" value="M20_bAS"/>
    <property type="match status" value="1"/>
</dbReference>
<keyword evidence="6" id="KW-1185">Reference proteome</keyword>
<dbReference type="InterPro" id="IPR011650">
    <property type="entry name" value="Peptidase_M20_dimer"/>
</dbReference>
<dbReference type="SUPFAM" id="SSF55031">
    <property type="entry name" value="Bacterial exopeptidase dimerisation domain"/>
    <property type="match status" value="1"/>
</dbReference>
<dbReference type="PANTHER" id="PTHR32494:SF5">
    <property type="entry name" value="ALLANTOATE AMIDOHYDROLASE"/>
    <property type="match status" value="1"/>
</dbReference>
<dbReference type="NCBIfam" id="TIGR01879">
    <property type="entry name" value="hydantase"/>
    <property type="match status" value="1"/>
</dbReference>
<keyword evidence="2 5" id="KW-0378">Hydrolase</keyword>
<sequence length="428" mass="45071">MERLPEIDGARLLRSLDELAQVGAIEGGGVCRLALSDADRAGRDWTVARMRALDMAVSIDAIGNITGIYAGSDSGTDSGTNGRTGATPAPVMTGSHIDTVRTGGRYDGNYGVLAGLEVVAALRQAGVRTRRPLAVTVFTNEEGARFQPDMMGSLVYVGGLPLAEALATRGIDGATVGEELARIGYQGTAAVGAPRVDSFVELHIEQGPVLEQQGLRLGVVEGVQGISWNEYTIEGVSNHAGTTPMALRRDAGHAAARVATFVHDLALRYGGRQIGTVGAMQFAPNLINVIPHRAVFTVDLRNTDNAALRAAEEEVQAFVAQCCEEAGLAWSRRALARFAPVAFDCALVDEVARHAQALGLPAMRLPSGAGHDAQMLARACPAAMIFVPSVGGLSHNVREFTRPEDLVDGARVLMRVLLARADRPLGAP</sequence>
<dbReference type="Gene3D" id="3.40.630.10">
    <property type="entry name" value="Zn peptidases"/>
    <property type="match status" value="1"/>
</dbReference>
<evidence type="ECO:0000313" key="6">
    <source>
        <dbReference type="Proteomes" id="UP000177515"/>
    </source>
</evidence>
<dbReference type="InterPro" id="IPR036264">
    <property type="entry name" value="Bact_exopeptidase_dim_dom"/>
</dbReference>
<organism evidence="5 6">
    <name type="scientific">Cupriavidus malaysiensis</name>
    <dbReference type="NCBI Taxonomy" id="367825"/>
    <lineage>
        <taxon>Bacteria</taxon>
        <taxon>Pseudomonadati</taxon>
        <taxon>Pseudomonadota</taxon>
        <taxon>Betaproteobacteria</taxon>
        <taxon>Burkholderiales</taxon>
        <taxon>Burkholderiaceae</taxon>
        <taxon>Cupriavidus</taxon>
    </lineage>
</organism>
<evidence type="ECO:0000259" key="4">
    <source>
        <dbReference type="Pfam" id="PF07687"/>
    </source>
</evidence>
<evidence type="ECO:0000256" key="3">
    <source>
        <dbReference type="SAM" id="MobiDB-lite"/>
    </source>
</evidence>
<dbReference type="PIRSF" id="PIRSF001235">
    <property type="entry name" value="Amidase_carbamoylase"/>
    <property type="match status" value="1"/>
</dbReference>
<dbReference type="Pfam" id="PF01546">
    <property type="entry name" value="Peptidase_M20"/>
    <property type="match status" value="1"/>
</dbReference>
<dbReference type="NCBIfam" id="NF006771">
    <property type="entry name" value="PRK09290.1-5"/>
    <property type="match status" value="1"/>
</dbReference>
<reference evidence="5 6" key="1">
    <citation type="submission" date="2016-10" db="EMBL/GenBank/DDBJ databases">
        <title>Complete genome sequences of three Cupriavidus strains isolated from various Malaysian environments.</title>
        <authorList>
            <person name="Abdullah A.A.-A."/>
            <person name="Shafie N.A.H."/>
            <person name="Lau N.S."/>
        </authorList>
    </citation>
    <scope>NUCLEOTIDE SEQUENCE [LARGE SCALE GENOMIC DNA]</scope>
    <source>
        <strain evidence="5 6">USMAA1020</strain>
    </source>
</reference>
<dbReference type="SUPFAM" id="SSF53187">
    <property type="entry name" value="Zn-dependent exopeptidases"/>
    <property type="match status" value="1"/>
</dbReference>
<dbReference type="GO" id="GO:0016787">
    <property type="term" value="F:hydrolase activity"/>
    <property type="evidence" value="ECO:0007669"/>
    <property type="project" value="UniProtKB-KW"/>
</dbReference>
<comment type="similarity">
    <text evidence="1">Belongs to the peptidase M20 family.</text>
</comment>
<evidence type="ECO:0000256" key="2">
    <source>
        <dbReference type="ARBA" id="ARBA00022801"/>
    </source>
</evidence>
<dbReference type="Proteomes" id="UP000177515">
    <property type="component" value="Chromosome 1"/>
</dbReference>
<gene>
    <name evidence="5" type="ORF">BKK80_02020</name>
</gene>
<dbReference type="NCBIfam" id="NF006769">
    <property type="entry name" value="PRK09290.1-3"/>
    <property type="match status" value="1"/>
</dbReference>
<dbReference type="PANTHER" id="PTHR32494">
    <property type="entry name" value="ALLANTOATE DEIMINASE-RELATED"/>
    <property type="match status" value="1"/>
</dbReference>
<feature type="domain" description="Peptidase M20 dimerisation" evidence="4">
    <location>
        <begin position="223"/>
        <end position="321"/>
    </location>
</feature>
<dbReference type="Pfam" id="PF07687">
    <property type="entry name" value="M20_dimer"/>
    <property type="match status" value="1"/>
</dbReference>
<feature type="compositionally biased region" description="Low complexity" evidence="3">
    <location>
        <begin position="73"/>
        <end position="85"/>
    </location>
</feature>
<protein>
    <submittedName>
        <fullName evidence="5">Zn-dependent hydrolase</fullName>
    </submittedName>
</protein>
<dbReference type="EMBL" id="CP017754">
    <property type="protein sequence ID" value="AOZ04745.1"/>
    <property type="molecule type" value="Genomic_DNA"/>
</dbReference>
<evidence type="ECO:0000256" key="1">
    <source>
        <dbReference type="ARBA" id="ARBA00006153"/>
    </source>
</evidence>